<evidence type="ECO:0000313" key="1">
    <source>
        <dbReference type="EMBL" id="BCJ33622.1"/>
    </source>
</evidence>
<evidence type="ECO:0000313" key="2">
    <source>
        <dbReference type="Proteomes" id="UP000611640"/>
    </source>
</evidence>
<keyword evidence="2" id="KW-1185">Reference proteome</keyword>
<proteinExistence type="predicted"/>
<sequence length="106" mass="11455">MHDHSFRVHLQSLKDFAHELETQLDALGRPTDGLAALAEHPMLLGDFAEATSLAQRHQAAVDQMHALLGNVREAIGFAGDVTHTVADGYEQADEDIANAIGYHGRG</sequence>
<protein>
    <submittedName>
        <fullName evidence="1">Uncharacterized protein</fullName>
    </submittedName>
</protein>
<dbReference type="RefSeq" id="WP_203960482.1">
    <property type="nucleotide sequence ID" value="NZ_AP023355.1"/>
</dbReference>
<name>A0A7R7HUZ5_9ACTN</name>
<dbReference type="AlphaFoldDB" id="A0A7R7HUZ5"/>
<dbReference type="KEGG" id="atl:Athai_11250"/>
<gene>
    <name evidence="1" type="ORF">Athai_11250</name>
</gene>
<dbReference type="Proteomes" id="UP000611640">
    <property type="component" value="Chromosome"/>
</dbReference>
<organism evidence="1 2">
    <name type="scientific">Actinocatenispora thailandica</name>
    <dbReference type="NCBI Taxonomy" id="227318"/>
    <lineage>
        <taxon>Bacteria</taxon>
        <taxon>Bacillati</taxon>
        <taxon>Actinomycetota</taxon>
        <taxon>Actinomycetes</taxon>
        <taxon>Micromonosporales</taxon>
        <taxon>Micromonosporaceae</taxon>
        <taxon>Actinocatenispora</taxon>
    </lineage>
</organism>
<dbReference type="EMBL" id="AP023355">
    <property type="protein sequence ID" value="BCJ33622.1"/>
    <property type="molecule type" value="Genomic_DNA"/>
</dbReference>
<accession>A0A7R7HUZ5</accession>
<reference evidence="1 2" key="1">
    <citation type="submission" date="2020-08" db="EMBL/GenBank/DDBJ databases">
        <title>Whole genome shotgun sequence of Actinocatenispora thailandica NBRC 105041.</title>
        <authorList>
            <person name="Komaki H."/>
            <person name="Tamura T."/>
        </authorList>
    </citation>
    <scope>NUCLEOTIDE SEQUENCE [LARGE SCALE GENOMIC DNA]</scope>
    <source>
        <strain evidence="1 2">NBRC 105041</strain>
    </source>
</reference>